<feature type="transmembrane region" description="Helical" evidence="8">
    <location>
        <begin position="270"/>
        <end position="294"/>
    </location>
</feature>
<name>A0A9J6ZP30_9BACT</name>
<evidence type="ECO:0000256" key="1">
    <source>
        <dbReference type="ARBA" id="ARBA00004651"/>
    </source>
</evidence>
<dbReference type="GO" id="GO:0140359">
    <property type="term" value="F:ABC-type transporter activity"/>
    <property type="evidence" value="ECO:0007669"/>
    <property type="project" value="InterPro"/>
</dbReference>
<gene>
    <name evidence="10" type="ORF">M9189_11060</name>
</gene>
<reference evidence="10" key="2">
    <citation type="submission" date="2022-06" db="EMBL/GenBank/DDBJ databases">
        <title>Xiashengella guii gen. nov. sp. nov., a bacterium isolated form anaerobic digestion tank.</title>
        <authorList>
            <person name="Huang H."/>
        </authorList>
    </citation>
    <scope>NUCLEOTIDE SEQUENCE</scope>
    <source>
        <strain evidence="10">Ai-910</strain>
    </source>
</reference>
<keyword evidence="7 8" id="KW-0472">Membrane</keyword>
<keyword evidence="4" id="KW-1003">Cell membrane</keyword>
<dbReference type="GO" id="GO:0005886">
    <property type="term" value="C:plasma membrane"/>
    <property type="evidence" value="ECO:0007669"/>
    <property type="project" value="UniProtKB-SubCell"/>
</dbReference>
<dbReference type="InterPro" id="IPR047817">
    <property type="entry name" value="ABC2_TM_bact-type"/>
</dbReference>
<dbReference type="AlphaFoldDB" id="A0A9J6ZP30"/>
<dbReference type="PROSITE" id="PS51012">
    <property type="entry name" value="ABC_TM2"/>
    <property type="match status" value="1"/>
</dbReference>
<feature type="transmembrane region" description="Helical" evidence="8">
    <location>
        <begin position="339"/>
        <end position="360"/>
    </location>
</feature>
<feature type="transmembrane region" description="Helical" evidence="8">
    <location>
        <begin position="223"/>
        <end position="244"/>
    </location>
</feature>
<keyword evidence="5 8" id="KW-0812">Transmembrane</keyword>
<evidence type="ECO:0000256" key="7">
    <source>
        <dbReference type="ARBA" id="ARBA00023136"/>
    </source>
</evidence>
<dbReference type="PANTHER" id="PTHR30294">
    <property type="entry name" value="MEMBRANE COMPONENT OF ABC TRANSPORTER YHHJ-RELATED"/>
    <property type="match status" value="1"/>
</dbReference>
<accession>A0A9J6ZP30</accession>
<keyword evidence="6 8" id="KW-1133">Transmembrane helix</keyword>
<dbReference type="KEGG" id="alkq:M9189_11060"/>
<feature type="transmembrane region" description="Helical" evidence="8">
    <location>
        <begin position="306"/>
        <end position="327"/>
    </location>
</feature>
<dbReference type="Pfam" id="PF12698">
    <property type="entry name" value="ABC2_membrane_3"/>
    <property type="match status" value="1"/>
</dbReference>
<evidence type="ECO:0000256" key="3">
    <source>
        <dbReference type="ARBA" id="ARBA00022448"/>
    </source>
</evidence>
<evidence type="ECO:0000256" key="6">
    <source>
        <dbReference type="ARBA" id="ARBA00022989"/>
    </source>
</evidence>
<feature type="domain" description="ABC transmembrane type-2" evidence="9">
    <location>
        <begin position="187"/>
        <end position="419"/>
    </location>
</feature>
<keyword evidence="3" id="KW-0813">Transport</keyword>
<evidence type="ECO:0000256" key="5">
    <source>
        <dbReference type="ARBA" id="ARBA00022692"/>
    </source>
</evidence>
<evidence type="ECO:0000256" key="2">
    <source>
        <dbReference type="ARBA" id="ARBA00007783"/>
    </source>
</evidence>
<comment type="similarity">
    <text evidence="2">Belongs to the ABC-2 integral membrane protein family.</text>
</comment>
<reference evidence="10" key="1">
    <citation type="submission" date="2022-05" db="EMBL/GenBank/DDBJ databases">
        <authorList>
            <person name="Sun X."/>
        </authorList>
    </citation>
    <scope>NUCLEOTIDE SEQUENCE</scope>
    <source>
        <strain evidence="10">Ai-910</strain>
    </source>
</reference>
<keyword evidence="11" id="KW-1185">Reference proteome</keyword>
<sequence>MYKFWESIKKEYYLLVNDKTGLTLMFIMPLLLVLIVTVIQDSAFRMVNDNMISMLVANHDKGDKGEELEKMLGSSGMFGITNGTWAPEELNELVRNGEALTGLYIPESFSDELSTNTEQLSNLILANMGLGESDGNSLSGPGSVIFFNDAALQENYVLSITNVIRTHLSVIEVRQMLGTMYNQLGVEEIPEEVETAMLSGGIQIQRYSSAETLPTPNSTQHNVPAWTVFAMFFMVISLGTNLVLEKAGGSFLRLKAMPSSIAIVMLSKQVVYVLVGVLQVSFIFGIAWLVFPWLGLPRLTLAESNVTGLLLVVLMSSFSAVSYSLMLGAIARTQEQSNGFGAISVIIFAAIGGIWVPSFVMPEFLRLLSQLSPLHWCLESFYVLFLRGGDWAGLAKPLYILLIFSLICQFISYVKLRRDQLI</sequence>
<evidence type="ECO:0000259" key="9">
    <source>
        <dbReference type="PROSITE" id="PS51012"/>
    </source>
</evidence>
<comment type="subcellular location">
    <subcellularLocation>
        <location evidence="1">Cell membrane</location>
        <topology evidence="1">Multi-pass membrane protein</topology>
    </subcellularLocation>
</comment>
<dbReference type="InterPro" id="IPR051449">
    <property type="entry name" value="ABC-2_transporter_component"/>
</dbReference>
<evidence type="ECO:0000256" key="8">
    <source>
        <dbReference type="SAM" id="Phobius"/>
    </source>
</evidence>
<feature type="transmembrane region" description="Helical" evidence="8">
    <location>
        <begin position="21"/>
        <end position="39"/>
    </location>
</feature>
<proteinExistence type="inferred from homology"/>
<protein>
    <submittedName>
        <fullName evidence="10">ABC transporter permease</fullName>
    </submittedName>
</protein>
<feature type="transmembrane region" description="Helical" evidence="8">
    <location>
        <begin position="398"/>
        <end position="416"/>
    </location>
</feature>
<dbReference type="RefSeq" id="WP_250723249.1">
    <property type="nucleotide sequence ID" value="NZ_CP098400.1"/>
</dbReference>
<dbReference type="Gene3D" id="3.40.1710.10">
    <property type="entry name" value="abc type-2 transporter like domain"/>
    <property type="match status" value="1"/>
</dbReference>
<dbReference type="PANTHER" id="PTHR30294:SF38">
    <property type="entry name" value="TRANSPORT PERMEASE PROTEIN"/>
    <property type="match status" value="1"/>
</dbReference>
<dbReference type="EMBL" id="CP098400">
    <property type="protein sequence ID" value="URW79395.1"/>
    <property type="molecule type" value="Genomic_DNA"/>
</dbReference>
<dbReference type="InterPro" id="IPR013525">
    <property type="entry name" value="ABC2_TM"/>
</dbReference>
<evidence type="ECO:0000256" key="4">
    <source>
        <dbReference type="ARBA" id="ARBA00022475"/>
    </source>
</evidence>
<dbReference type="Proteomes" id="UP001056426">
    <property type="component" value="Chromosome"/>
</dbReference>
<evidence type="ECO:0000313" key="11">
    <source>
        <dbReference type="Proteomes" id="UP001056426"/>
    </source>
</evidence>
<organism evidence="10 11">
    <name type="scientific">Xiashengella succiniciproducens</name>
    <dbReference type="NCBI Taxonomy" id="2949635"/>
    <lineage>
        <taxon>Bacteria</taxon>
        <taxon>Pseudomonadati</taxon>
        <taxon>Bacteroidota</taxon>
        <taxon>Bacteroidia</taxon>
        <taxon>Marinilabiliales</taxon>
        <taxon>Marinilabiliaceae</taxon>
        <taxon>Xiashengella</taxon>
    </lineage>
</organism>
<evidence type="ECO:0000313" key="10">
    <source>
        <dbReference type="EMBL" id="URW79395.1"/>
    </source>
</evidence>